<reference evidence="1" key="1">
    <citation type="submission" date="2022-06" db="EMBL/GenBank/DDBJ databases">
        <title>Phylogenomic reconstructions and comparative analyses of Kickxellomycotina fungi.</title>
        <authorList>
            <person name="Reynolds N.K."/>
            <person name="Stajich J.E."/>
            <person name="Barry K."/>
            <person name="Grigoriev I.V."/>
            <person name="Crous P."/>
            <person name="Smith M.E."/>
        </authorList>
    </citation>
    <scope>NUCLEOTIDE SEQUENCE</scope>
    <source>
        <strain evidence="1">RSA 2271</strain>
    </source>
</reference>
<evidence type="ECO:0000313" key="1">
    <source>
        <dbReference type="EMBL" id="KAJ1674928.1"/>
    </source>
</evidence>
<evidence type="ECO:0000313" key="2">
    <source>
        <dbReference type="Proteomes" id="UP001145114"/>
    </source>
</evidence>
<dbReference type="Proteomes" id="UP001145114">
    <property type="component" value="Unassembled WGS sequence"/>
</dbReference>
<protein>
    <submittedName>
        <fullName evidence="1">Uncharacterized protein</fullName>
    </submittedName>
</protein>
<dbReference type="EMBL" id="JAMZIH010005593">
    <property type="protein sequence ID" value="KAJ1674928.1"/>
    <property type="molecule type" value="Genomic_DNA"/>
</dbReference>
<comment type="caution">
    <text evidence="1">The sequence shown here is derived from an EMBL/GenBank/DDBJ whole genome shotgun (WGS) entry which is preliminary data.</text>
</comment>
<accession>A0ACC1HGR7</accession>
<name>A0ACC1HGR7_9FUNG</name>
<organism evidence="1 2">
    <name type="scientific">Spiromyces aspiralis</name>
    <dbReference type="NCBI Taxonomy" id="68401"/>
    <lineage>
        <taxon>Eukaryota</taxon>
        <taxon>Fungi</taxon>
        <taxon>Fungi incertae sedis</taxon>
        <taxon>Zoopagomycota</taxon>
        <taxon>Kickxellomycotina</taxon>
        <taxon>Kickxellomycetes</taxon>
        <taxon>Kickxellales</taxon>
        <taxon>Kickxellaceae</taxon>
        <taxon>Spiromyces</taxon>
    </lineage>
</organism>
<keyword evidence="2" id="KW-1185">Reference proteome</keyword>
<gene>
    <name evidence="1" type="ORF">EV182_002277</name>
</gene>
<proteinExistence type="predicted"/>
<sequence length="338" mass="34481">MCKNPVSSFIFTLALCTIIGKSVSGCDEWSEQVACVISSEYGQSSEVIPAVVSAMASDEFGTLNGISGNTDPTLPHAKGGVSLTPLSSAMIMIERGQPSTMLGASASWASISGGGSGGDDEVCTEGEDCGNGSDPCSEESAAETRPVTGPSVGSASLAVAEAANTDTVTFDDSPRVKSVAVFANKHLDEYYGANNDKSLVVATNGHDDDDDPNSSTKATPASGDSYDSASLCDNQKAVEETGDSISVANGHKEDSGAISIASAGNQPARQQEEAKDEEEECKSKGEHGSDSKTTCSAGGGRGIMADTKIMSQPVSSRVASSLRHAPRENYEGGVAASP</sequence>